<feature type="transmembrane region" description="Helical" evidence="1">
    <location>
        <begin position="96"/>
        <end position="114"/>
    </location>
</feature>
<sequence>MQYLQWIIKGMAMGAADVVPGVSGGTLAFILGIYERLLGAISSVNLTALQLLLRGQWRACWRHIDGTFLLCLFGGVLVSIFSLATVISWLLEHRPVPLWAFFNGLILAALPLLLRAVRWSALRALLFSVGIVLALLVGMLAPVSFTPATWMFFVAGAIAICAMILPGISGSFILLISGMYAPVILAVRELQVGILLLFVTGCVVGLLSFSRFLNWLLKHYHDATLALLTGVVVGATYRLWPWQAGSAMYSPSSYAAQFGQHDLLLAIGCFLVAIFVMLALLNLEKLLGGSAATPEAAATISRKE</sequence>
<feature type="transmembrane region" description="Helical" evidence="1">
    <location>
        <begin position="225"/>
        <end position="243"/>
    </location>
</feature>
<feature type="transmembrane region" description="Helical" evidence="1">
    <location>
        <begin position="121"/>
        <end position="141"/>
    </location>
</feature>
<evidence type="ECO:0000313" key="2">
    <source>
        <dbReference type="EMBL" id="EIW89289.1"/>
    </source>
</evidence>
<dbReference type="eggNOG" id="COG2035">
    <property type="taxonomic scope" value="Bacteria"/>
</dbReference>
<gene>
    <name evidence="2" type="ORF">AGRI_07370</name>
</gene>
<feature type="transmembrane region" description="Helical" evidence="1">
    <location>
        <begin position="263"/>
        <end position="283"/>
    </location>
</feature>
<dbReference type="PATRIC" id="fig|1195246.3.peg.1448"/>
<dbReference type="PANTHER" id="PTHR37308:SF1">
    <property type="entry name" value="POLYPRENYL-PHOSPHATE TRANSPORTER"/>
    <property type="match status" value="1"/>
</dbReference>
<dbReference type="Pfam" id="PF04018">
    <property type="entry name" value="VCA0040-like"/>
    <property type="match status" value="1"/>
</dbReference>
<comment type="caution">
    <text evidence="2">The sequence shown here is derived from an EMBL/GenBank/DDBJ whole genome shotgun (WGS) entry which is preliminary data.</text>
</comment>
<dbReference type="STRING" id="1195246.AGRI_07370"/>
<dbReference type="Proteomes" id="UP000035062">
    <property type="component" value="Unassembled WGS sequence"/>
</dbReference>
<feature type="transmembrane region" description="Helical" evidence="1">
    <location>
        <begin position="194"/>
        <end position="213"/>
    </location>
</feature>
<proteinExistence type="predicted"/>
<evidence type="ECO:0000256" key="1">
    <source>
        <dbReference type="SAM" id="Phobius"/>
    </source>
</evidence>
<feature type="transmembrane region" description="Helical" evidence="1">
    <location>
        <begin position="67"/>
        <end position="90"/>
    </location>
</feature>
<keyword evidence="3" id="KW-1185">Reference proteome</keyword>
<keyword evidence="1" id="KW-0472">Membrane</keyword>
<dbReference type="InterPro" id="IPR007163">
    <property type="entry name" value="VCA0040-like"/>
</dbReference>
<reference evidence="2 3" key="1">
    <citation type="journal article" date="2012" name="J. Bacteriol.">
        <title>Genome Sequence of Pectin-Degrading Alishewanella agri, Isolated from Landfill Soil.</title>
        <authorList>
            <person name="Kim J."/>
            <person name="Jung J."/>
            <person name="Sung J.S."/>
            <person name="Chun J."/>
            <person name="Park W."/>
        </authorList>
    </citation>
    <scope>NUCLEOTIDE SEQUENCE [LARGE SCALE GENOMIC DNA]</scope>
    <source>
        <strain evidence="2 3">BL06</strain>
    </source>
</reference>
<organism evidence="2 3">
    <name type="scientific">Alishewanella agri BL06</name>
    <dbReference type="NCBI Taxonomy" id="1195246"/>
    <lineage>
        <taxon>Bacteria</taxon>
        <taxon>Pseudomonadati</taxon>
        <taxon>Pseudomonadota</taxon>
        <taxon>Gammaproteobacteria</taxon>
        <taxon>Alteromonadales</taxon>
        <taxon>Alteromonadaceae</taxon>
        <taxon>Alishewanella</taxon>
    </lineage>
</organism>
<name>I9P3B6_9ALTE</name>
<evidence type="ECO:0000313" key="3">
    <source>
        <dbReference type="Proteomes" id="UP000035062"/>
    </source>
</evidence>
<protein>
    <submittedName>
        <fullName evidence="2">Membrane protein</fullName>
    </submittedName>
</protein>
<dbReference type="RefSeq" id="WP_008984357.1">
    <property type="nucleotide sequence ID" value="NZ_AKKU01000012.1"/>
</dbReference>
<dbReference type="AlphaFoldDB" id="I9P3B6"/>
<keyword evidence="1" id="KW-0812">Transmembrane</keyword>
<keyword evidence="1" id="KW-1133">Transmembrane helix</keyword>
<dbReference type="PANTHER" id="PTHR37308">
    <property type="entry name" value="INTEGRAL MEMBRANE PROTEIN"/>
    <property type="match status" value="1"/>
</dbReference>
<feature type="transmembrane region" description="Helical" evidence="1">
    <location>
        <begin position="12"/>
        <end position="31"/>
    </location>
</feature>
<dbReference type="EMBL" id="AKKU01000012">
    <property type="protein sequence ID" value="EIW89289.1"/>
    <property type="molecule type" value="Genomic_DNA"/>
</dbReference>
<accession>I9P3B6</accession>